<organism evidence="4 5">
    <name type="scientific">Candidatus [Bacteroides] periocalifornicus</name>
    <dbReference type="NCBI Taxonomy" id="1702214"/>
    <lineage>
        <taxon>Bacteria</taxon>
        <taxon>Pseudomonadati</taxon>
        <taxon>Bacteroidota</taxon>
    </lineage>
</organism>
<reference evidence="4" key="1">
    <citation type="submission" date="2015-08" db="EMBL/GenBank/DDBJ databases">
        <title>Candidatus Bacteriodes Periocalifornicus.</title>
        <authorList>
            <person name="McLean J.S."/>
            <person name="Kelley S."/>
        </authorList>
    </citation>
    <scope>NUCLEOTIDE SEQUENCE [LARGE SCALE GENOMIC DNA]</scope>
    <source>
        <strain evidence="4">12B</strain>
    </source>
</reference>
<dbReference type="InterPro" id="IPR003439">
    <property type="entry name" value="ABC_transporter-like_ATP-bd"/>
</dbReference>
<dbReference type="EMBL" id="LIIK01000011">
    <property type="protein sequence ID" value="KQM09135.1"/>
    <property type="molecule type" value="Genomic_DNA"/>
</dbReference>
<name>A0A0Q4B1I0_9BACT</name>
<comment type="caution">
    <text evidence="4">The sequence shown here is derived from an EMBL/GenBank/DDBJ whole genome shotgun (WGS) entry which is preliminary data.</text>
</comment>
<dbReference type="PROSITE" id="PS50893">
    <property type="entry name" value="ABC_TRANSPORTER_2"/>
    <property type="match status" value="1"/>
</dbReference>
<evidence type="ECO:0000256" key="2">
    <source>
        <dbReference type="ARBA" id="ARBA00022840"/>
    </source>
</evidence>
<dbReference type="GO" id="GO:0005886">
    <property type="term" value="C:plasma membrane"/>
    <property type="evidence" value="ECO:0007669"/>
    <property type="project" value="TreeGrafter"/>
</dbReference>
<dbReference type="PANTHER" id="PTHR24220:SF470">
    <property type="entry name" value="CELL DIVISION ATP-BINDING PROTEIN FTSE"/>
    <property type="match status" value="1"/>
</dbReference>
<dbReference type="AlphaFoldDB" id="A0A0Q4B1I0"/>
<dbReference type="InterPro" id="IPR017871">
    <property type="entry name" value="ABC_transporter-like_CS"/>
</dbReference>
<dbReference type="Gene3D" id="3.40.50.300">
    <property type="entry name" value="P-loop containing nucleotide triphosphate hydrolases"/>
    <property type="match status" value="1"/>
</dbReference>
<dbReference type="STRING" id="1702214.AL399_03360"/>
<evidence type="ECO:0000313" key="4">
    <source>
        <dbReference type="EMBL" id="KQM09135.1"/>
    </source>
</evidence>
<proteinExistence type="predicted"/>
<dbReference type="InterPro" id="IPR027417">
    <property type="entry name" value="P-loop_NTPase"/>
</dbReference>
<dbReference type="GO" id="GO:0005524">
    <property type="term" value="F:ATP binding"/>
    <property type="evidence" value="ECO:0007669"/>
    <property type="project" value="UniProtKB-KW"/>
</dbReference>
<dbReference type="GO" id="GO:0016887">
    <property type="term" value="F:ATP hydrolysis activity"/>
    <property type="evidence" value="ECO:0007669"/>
    <property type="project" value="InterPro"/>
</dbReference>
<evidence type="ECO:0000256" key="1">
    <source>
        <dbReference type="ARBA" id="ARBA00022741"/>
    </source>
</evidence>
<dbReference type="InterPro" id="IPR003593">
    <property type="entry name" value="AAA+_ATPase"/>
</dbReference>
<keyword evidence="2 4" id="KW-0067">ATP-binding</keyword>
<feature type="domain" description="ABC transporter" evidence="3">
    <location>
        <begin position="18"/>
        <end position="247"/>
    </location>
</feature>
<evidence type="ECO:0000313" key="5">
    <source>
        <dbReference type="Proteomes" id="UP000054172"/>
    </source>
</evidence>
<dbReference type="Proteomes" id="UP000054172">
    <property type="component" value="Unassembled WGS sequence"/>
</dbReference>
<dbReference type="SUPFAM" id="SSF52540">
    <property type="entry name" value="P-loop containing nucleoside triphosphate hydrolases"/>
    <property type="match status" value="1"/>
</dbReference>
<evidence type="ECO:0000259" key="3">
    <source>
        <dbReference type="PROSITE" id="PS50893"/>
    </source>
</evidence>
<dbReference type="PATRIC" id="fig|1702214.3.peg.1184"/>
<dbReference type="InterPro" id="IPR015854">
    <property type="entry name" value="ABC_transpr_LolD-like"/>
</dbReference>
<sequence>MMDNGDLILENQAARPVAWLRDAQIAQRDNLVLQGVELVVWPGDFFYLVGRVGSGKTSLIETLTGQIPLAGGEGEVCGYSLQNLTPSQIPYLRRHLGIVFQDFKLLTDRTVEKNLSFALRATGWKRKLDVERRIHEVLEQVGLTTKAYKMPNQLSGGEQQRVAIARALLNDPALLLADEPTGNLDPETSEGILLLLRSLAEKGKSIIMATHNYTIVNRFPARTFRFHAGEVHELEGGIPADLANFLV</sequence>
<keyword evidence="5" id="KW-1185">Reference proteome</keyword>
<dbReference type="GO" id="GO:0022857">
    <property type="term" value="F:transmembrane transporter activity"/>
    <property type="evidence" value="ECO:0007669"/>
    <property type="project" value="TreeGrafter"/>
</dbReference>
<dbReference type="Pfam" id="PF00005">
    <property type="entry name" value="ABC_tran"/>
    <property type="match status" value="1"/>
</dbReference>
<dbReference type="SMART" id="SM00382">
    <property type="entry name" value="AAA"/>
    <property type="match status" value="1"/>
</dbReference>
<dbReference type="PANTHER" id="PTHR24220">
    <property type="entry name" value="IMPORT ATP-BINDING PROTEIN"/>
    <property type="match status" value="1"/>
</dbReference>
<keyword evidence="1" id="KW-0547">Nucleotide-binding</keyword>
<gene>
    <name evidence="4" type="ORF">AL399_03360</name>
</gene>
<accession>A0A0Q4B1I0</accession>
<protein>
    <submittedName>
        <fullName evidence="4">Phosphonate ABC transporter ATP-binding protein</fullName>
    </submittedName>
</protein>
<dbReference type="PROSITE" id="PS00211">
    <property type="entry name" value="ABC_TRANSPORTER_1"/>
    <property type="match status" value="1"/>
</dbReference>